<dbReference type="Gene3D" id="3.30.160.390">
    <property type="entry name" value="Integrase, DNA-binding domain"/>
    <property type="match status" value="1"/>
</dbReference>
<dbReference type="Pfam" id="PF13356">
    <property type="entry name" value="Arm-DNA-bind_3"/>
    <property type="match status" value="1"/>
</dbReference>
<dbReference type="InterPro" id="IPR002104">
    <property type="entry name" value="Integrase_catalytic"/>
</dbReference>
<dbReference type="RefSeq" id="WP_147798303.1">
    <property type="nucleotide sequence ID" value="NZ_VPFL01000001.1"/>
</dbReference>
<evidence type="ECO:0000256" key="1">
    <source>
        <dbReference type="ARBA" id="ARBA00008857"/>
    </source>
</evidence>
<protein>
    <submittedName>
        <fullName evidence="9">DUF4102 domain-containing protein</fullName>
    </submittedName>
</protein>
<dbReference type="Proteomes" id="UP000321201">
    <property type="component" value="Unassembled WGS sequence"/>
</dbReference>
<comment type="similarity">
    <text evidence="1">Belongs to the 'phage' integrase family.</text>
</comment>
<keyword evidence="3 5" id="KW-0238">DNA-binding</keyword>
<dbReference type="InterPro" id="IPR010998">
    <property type="entry name" value="Integrase_recombinase_N"/>
</dbReference>
<evidence type="ECO:0000256" key="6">
    <source>
        <dbReference type="SAM" id="MobiDB-lite"/>
    </source>
</evidence>
<evidence type="ECO:0000313" key="9">
    <source>
        <dbReference type="EMBL" id="TXF13718.1"/>
    </source>
</evidence>
<proteinExistence type="inferred from homology"/>
<feature type="domain" description="Core-binding (CB)" evidence="8">
    <location>
        <begin position="117"/>
        <end position="198"/>
    </location>
</feature>
<keyword evidence="2" id="KW-0229">DNA integration</keyword>
<keyword evidence="4" id="KW-0233">DNA recombination</keyword>
<dbReference type="Gene3D" id="1.10.443.10">
    <property type="entry name" value="Intergrase catalytic core"/>
    <property type="match status" value="1"/>
</dbReference>
<dbReference type="InterPro" id="IPR013762">
    <property type="entry name" value="Integrase-like_cat_sf"/>
</dbReference>
<dbReference type="InParanoid" id="A0A5C7F1Q7"/>
<reference evidence="9 10" key="1">
    <citation type="submission" date="2019-08" db="EMBL/GenBank/DDBJ databases">
        <title>Pelomicrobium methylotrophicum gen. nov., sp. nov. a moderately thermophilic, facultatively anaerobic, lithoautotrophic and methylotrophic bacterium isolated from a terrestrial mud volcano.</title>
        <authorList>
            <person name="Slobodkina G.B."/>
            <person name="Merkel A.Y."/>
            <person name="Slobodkin A.I."/>
        </authorList>
    </citation>
    <scope>NUCLEOTIDE SEQUENCE [LARGE SCALE GENOMIC DNA]</scope>
    <source>
        <strain evidence="9 10">SM250</strain>
    </source>
</reference>
<comment type="caution">
    <text evidence="9">The sequence shown here is derived from an EMBL/GenBank/DDBJ whole genome shotgun (WGS) entry which is preliminary data.</text>
</comment>
<accession>A0A5C7F1Q7</accession>
<evidence type="ECO:0000256" key="2">
    <source>
        <dbReference type="ARBA" id="ARBA00022908"/>
    </source>
</evidence>
<evidence type="ECO:0000313" key="10">
    <source>
        <dbReference type="Proteomes" id="UP000321201"/>
    </source>
</evidence>
<dbReference type="InterPro" id="IPR025166">
    <property type="entry name" value="Integrase_DNA_bind_dom"/>
</dbReference>
<organism evidence="9 10">
    <name type="scientific">Pelomicrobium methylotrophicum</name>
    <dbReference type="NCBI Taxonomy" id="2602750"/>
    <lineage>
        <taxon>Bacteria</taxon>
        <taxon>Pseudomonadati</taxon>
        <taxon>Pseudomonadota</taxon>
        <taxon>Hydrogenophilia</taxon>
        <taxon>Hydrogenophilia incertae sedis</taxon>
        <taxon>Pelomicrobium</taxon>
    </lineage>
</organism>
<dbReference type="AlphaFoldDB" id="A0A5C7F1Q7"/>
<dbReference type="GO" id="GO:0006310">
    <property type="term" value="P:DNA recombination"/>
    <property type="evidence" value="ECO:0007669"/>
    <property type="project" value="UniProtKB-KW"/>
</dbReference>
<keyword evidence="10" id="KW-1185">Reference proteome</keyword>
<dbReference type="InterPro" id="IPR011010">
    <property type="entry name" value="DNA_brk_join_enz"/>
</dbReference>
<dbReference type="Gene3D" id="1.10.150.130">
    <property type="match status" value="1"/>
</dbReference>
<dbReference type="PROSITE" id="PS51898">
    <property type="entry name" value="TYR_RECOMBINASE"/>
    <property type="match status" value="1"/>
</dbReference>
<dbReference type="InterPro" id="IPR044068">
    <property type="entry name" value="CB"/>
</dbReference>
<dbReference type="InterPro" id="IPR050808">
    <property type="entry name" value="Phage_Integrase"/>
</dbReference>
<evidence type="ECO:0000259" key="7">
    <source>
        <dbReference type="PROSITE" id="PS51898"/>
    </source>
</evidence>
<gene>
    <name evidence="9" type="ORF">FR698_01015</name>
</gene>
<name>A0A5C7F1Q7_9PROT</name>
<evidence type="ECO:0000256" key="4">
    <source>
        <dbReference type="ARBA" id="ARBA00023172"/>
    </source>
</evidence>
<dbReference type="OrthoDB" id="9775880at2"/>
<dbReference type="Pfam" id="PF00589">
    <property type="entry name" value="Phage_integrase"/>
    <property type="match status" value="1"/>
</dbReference>
<dbReference type="InterPro" id="IPR038488">
    <property type="entry name" value="Integrase_DNA-bd_sf"/>
</dbReference>
<dbReference type="InterPro" id="IPR053876">
    <property type="entry name" value="Phage_int_M"/>
</dbReference>
<evidence type="ECO:0000259" key="8">
    <source>
        <dbReference type="PROSITE" id="PS51900"/>
    </source>
</evidence>
<dbReference type="EMBL" id="VPFL01000001">
    <property type="protein sequence ID" value="TXF13718.1"/>
    <property type="molecule type" value="Genomic_DNA"/>
</dbReference>
<dbReference type="PROSITE" id="PS51900">
    <property type="entry name" value="CB"/>
    <property type="match status" value="1"/>
</dbReference>
<dbReference type="PANTHER" id="PTHR30629">
    <property type="entry name" value="PROPHAGE INTEGRASE"/>
    <property type="match status" value="1"/>
</dbReference>
<dbReference type="PANTHER" id="PTHR30629:SF2">
    <property type="entry name" value="PROPHAGE INTEGRASE INTS-RELATED"/>
    <property type="match status" value="1"/>
</dbReference>
<dbReference type="CDD" id="cd00801">
    <property type="entry name" value="INT_P4_C"/>
    <property type="match status" value="1"/>
</dbReference>
<sequence length="438" mass="48599">MADESKFAQWGSRKGKHTAKKLTARAVANAKFPPRRRSDGNGLYLNTDKAGRKSWVFVYTVQGRTREMGLGSYPTVSLEEARRLAAQARQQLRNGTDPIEARKAQERAKALDAAKAMTFDECAAAYIQAHRAGWKNAKHAAQWESTLATYASPVIGKLPVAAIDKAMVLKVLEPIWTAKPETASRLRGRIEAILDWASAREYRFGDNPARWKGLLDKLLPRRSKVASVQHHPALPYARIGEFMAALRQQEGMAARALEFLILTAARSGEVRGATWQEIDLGKRLWIIPAERMKAGKEHHVPLSDAAIGILERLPGIAESELVFPSPRGGMLSDMTLTAVLRRMQGDVAPAWTDAFGEPITVHGFRSTFRDWAGEMTAYPREVIEHALAHQLRDKAEAAYQRGTLLAKRRRLMEDWAAYCSMQKIAGEVVPIGKSTTAA</sequence>
<dbReference type="GO" id="GO:0003677">
    <property type="term" value="F:DNA binding"/>
    <property type="evidence" value="ECO:0007669"/>
    <property type="project" value="UniProtKB-UniRule"/>
</dbReference>
<dbReference type="GO" id="GO:0015074">
    <property type="term" value="P:DNA integration"/>
    <property type="evidence" value="ECO:0007669"/>
    <property type="project" value="UniProtKB-KW"/>
</dbReference>
<evidence type="ECO:0000256" key="3">
    <source>
        <dbReference type="ARBA" id="ARBA00023125"/>
    </source>
</evidence>
<feature type="domain" description="Tyr recombinase" evidence="7">
    <location>
        <begin position="229"/>
        <end position="412"/>
    </location>
</feature>
<dbReference type="Pfam" id="PF22022">
    <property type="entry name" value="Phage_int_M"/>
    <property type="match status" value="1"/>
</dbReference>
<dbReference type="SUPFAM" id="SSF56349">
    <property type="entry name" value="DNA breaking-rejoining enzymes"/>
    <property type="match status" value="1"/>
</dbReference>
<feature type="region of interest" description="Disordered" evidence="6">
    <location>
        <begin position="1"/>
        <end position="21"/>
    </location>
</feature>
<evidence type="ECO:0000256" key="5">
    <source>
        <dbReference type="PROSITE-ProRule" id="PRU01248"/>
    </source>
</evidence>